<evidence type="ECO:0000313" key="4">
    <source>
        <dbReference type="Proteomes" id="UP000255168"/>
    </source>
</evidence>
<keyword evidence="5" id="KW-1185">Reference proteome</keyword>
<dbReference type="InterPro" id="IPR042100">
    <property type="entry name" value="Bug_dom1"/>
</dbReference>
<evidence type="ECO:0000313" key="2">
    <source>
        <dbReference type="EMBL" id="SOZ38008.1"/>
    </source>
</evidence>
<dbReference type="Gene3D" id="3.40.190.150">
    <property type="entry name" value="Bordetella uptake gene, domain 1"/>
    <property type="match status" value="1"/>
</dbReference>
<dbReference type="Proteomes" id="UP000256710">
    <property type="component" value="Unassembled WGS sequence"/>
</dbReference>
<dbReference type="InterPro" id="IPR005064">
    <property type="entry name" value="BUG"/>
</dbReference>
<dbReference type="Pfam" id="PF03401">
    <property type="entry name" value="TctC"/>
    <property type="match status" value="1"/>
</dbReference>
<gene>
    <name evidence="2" type="ORF">CBM2605_B10225</name>
    <name evidence="3" type="ORF">CBM2607_MP21804</name>
</gene>
<sequence>MVSQFNNAQEFSGLLSFLTLFSGFLPMKKLSVVSHLVVTAIGLGLAVPAWSCGEAGSNRPIRLVVSQQAGGSTDTIARMWAEHAGKELGTTVVVENKPGAGGVIAAKSVLAQPADGCTLFLAGVSQMVLNKFAYAPLAYSPEKDFTPVATLTNVPFVLVANPQTGLRTLDNLGEAARARPGAINFASSGLGNSTHLVVEMLLKQRGLRMTHVPYKGEPDGVIATVSGETQVMAPVLSTALPQIRAGKLVPLMVFAAKRVPDLPDVPAAPEIGLKGFEDIGWSGIAAKAGTPAEPIRRMHAATQKFLSDPVVVDKLRAMQVTPMPGPVGKLAELTARDTVKWKDAIGDLNLRAN</sequence>
<dbReference type="Gene3D" id="3.40.190.10">
    <property type="entry name" value="Periplasmic binding protein-like II"/>
    <property type="match status" value="1"/>
</dbReference>
<keyword evidence="3" id="KW-0614">Plasmid</keyword>
<evidence type="ECO:0000256" key="1">
    <source>
        <dbReference type="ARBA" id="ARBA00006987"/>
    </source>
</evidence>
<dbReference type="EMBL" id="OFTC01000032">
    <property type="protein sequence ID" value="SOZ38008.1"/>
    <property type="molecule type" value="Genomic_DNA"/>
</dbReference>
<comment type="similarity">
    <text evidence="1">Belongs to the UPF0065 (bug) family.</text>
</comment>
<evidence type="ECO:0008006" key="6">
    <source>
        <dbReference type="Google" id="ProtNLM"/>
    </source>
</evidence>
<dbReference type="EMBL" id="LT984807">
    <property type="protein sequence ID" value="SPD61140.1"/>
    <property type="molecule type" value="Genomic_DNA"/>
</dbReference>
<reference evidence="4 5" key="1">
    <citation type="submission" date="2018-01" db="EMBL/GenBank/DDBJ databases">
        <authorList>
            <person name="Clerissi C."/>
        </authorList>
    </citation>
    <scope>NUCLEOTIDE SEQUENCE [LARGE SCALE GENOMIC DNA]</scope>
    <source>
        <strain evidence="2">Cupriavidus taiwanensis STM 6082</strain>
        <strain evidence="3">Cupriavidus taiwanensis STM 6160</strain>
        <plasmid evidence="4">ii</plasmid>
        <plasmid evidence="3">II</plasmid>
    </source>
</reference>
<dbReference type="PANTHER" id="PTHR42928">
    <property type="entry name" value="TRICARBOXYLATE-BINDING PROTEIN"/>
    <property type="match status" value="1"/>
</dbReference>
<dbReference type="AlphaFoldDB" id="A0A375HWU1"/>
<geneLocation type="plasmid" evidence="4">
    <name>ii</name>
</geneLocation>
<protein>
    <recommendedName>
        <fullName evidence="6">Tripartite-type tricarboxylate transporter, receptor component TctC</fullName>
    </recommendedName>
</protein>
<dbReference type="CDD" id="cd07012">
    <property type="entry name" value="PBP2_Bug_TTT"/>
    <property type="match status" value="1"/>
</dbReference>
<accession>A0A375HWU1</accession>
<dbReference type="Proteomes" id="UP000255168">
    <property type="component" value="Plasmid II"/>
</dbReference>
<evidence type="ECO:0000313" key="5">
    <source>
        <dbReference type="Proteomes" id="UP000256710"/>
    </source>
</evidence>
<dbReference type="PANTHER" id="PTHR42928:SF5">
    <property type="entry name" value="BLR1237 PROTEIN"/>
    <property type="match status" value="1"/>
</dbReference>
<name>A0A375HWU1_9BURK</name>
<evidence type="ECO:0000313" key="3">
    <source>
        <dbReference type="EMBL" id="SPD61140.1"/>
    </source>
</evidence>
<dbReference type="SUPFAM" id="SSF53850">
    <property type="entry name" value="Periplasmic binding protein-like II"/>
    <property type="match status" value="1"/>
</dbReference>
<geneLocation type="plasmid" evidence="3">
    <name>II</name>
</geneLocation>
<organism evidence="3 4">
    <name type="scientific">Cupriavidus neocaledonicus</name>
    <dbReference type="NCBI Taxonomy" id="1040979"/>
    <lineage>
        <taxon>Bacteria</taxon>
        <taxon>Pseudomonadati</taxon>
        <taxon>Pseudomonadota</taxon>
        <taxon>Betaproteobacteria</taxon>
        <taxon>Burkholderiales</taxon>
        <taxon>Burkholderiaceae</taxon>
        <taxon>Cupriavidus</taxon>
    </lineage>
</organism>
<proteinExistence type="inferred from homology"/>